<protein>
    <submittedName>
        <fullName evidence="3">Uncharacterized protein</fullName>
    </submittedName>
</protein>
<feature type="region of interest" description="Disordered" evidence="1">
    <location>
        <begin position="1"/>
        <end position="20"/>
    </location>
</feature>
<gene>
    <name evidence="3" type="ORF">LEP1GSC050_4204</name>
</gene>
<sequence length="75" mass="7948">MKGKITRESVLDEGDCPNPKQPVRQGAAIFVLLSFLTSSIVSPLFSLNSKNGGMEGALLGAATAYARQFGVQLFC</sequence>
<name>T0EZ71_9LEPT</name>
<dbReference type="EMBL" id="AHMO02000008">
    <property type="protein sequence ID" value="EQA44165.1"/>
    <property type="molecule type" value="Genomic_DNA"/>
</dbReference>
<dbReference type="RefSeq" id="WP_010568801.1">
    <property type="nucleotide sequence ID" value="NZ_AHMO02000008.1"/>
</dbReference>
<keyword evidence="4" id="KW-1185">Reference proteome</keyword>
<proteinExistence type="predicted"/>
<dbReference type="STRING" id="1049789.LEP1GSC050_4204"/>
<accession>T0EZ71</accession>
<evidence type="ECO:0000256" key="2">
    <source>
        <dbReference type="SAM" id="Phobius"/>
    </source>
</evidence>
<dbReference type="Proteomes" id="UP000015454">
    <property type="component" value="Unassembled WGS sequence"/>
</dbReference>
<keyword evidence="2" id="KW-0472">Membrane</keyword>
<feature type="transmembrane region" description="Helical" evidence="2">
    <location>
        <begin position="27"/>
        <end position="47"/>
    </location>
</feature>
<keyword evidence="2" id="KW-0812">Transmembrane</keyword>
<evidence type="ECO:0000256" key="1">
    <source>
        <dbReference type="SAM" id="MobiDB-lite"/>
    </source>
</evidence>
<dbReference type="AlphaFoldDB" id="T0EZ71"/>
<organism evidence="3 4">
    <name type="scientific">Leptospira broomii serovar Hurstbridge str. 5399</name>
    <dbReference type="NCBI Taxonomy" id="1049789"/>
    <lineage>
        <taxon>Bacteria</taxon>
        <taxon>Pseudomonadati</taxon>
        <taxon>Spirochaetota</taxon>
        <taxon>Spirochaetia</taxon>
        <taxon>Leptospirales</taxon>
        <taxon>Leptospiraceae</taxon>
        <taxon>Leptospira</taxon>
    </lineage>
</organism>
<dbReference type="OrthoDB" id="9923098at2"/>
<evidence type="ECO:0000313" key="3">
    <source>
        <dbReference type="EMBL" id="EQA44165.1"/>
    </source>
</evidence>
<comment type="caution">
    <text evidence="3">The sequence shown here is derived from an EMBL/GenBank/DDBJ whole genome shotgun (WGS) entry which is preliminary data.</text>
</comment>
<feature type="compositionally biased region" description="Basic and acidic residues" evidence="1">
    <location>
        <begin position="1"/>
        <end position="10"/>
    </location>
</feature>
<evidence type="ECO:0000313" key="4">
    <source>
        <dbReference type="Proteomes" id="UP000015454"/>
    </source>
</evidence>
<reference evidence="3" key="1">
    <citation type="submission" date="2013-05" db="EMBL/GenBank/DDBJ databases">
        <authorList>
            <person name="Harkins D.M."/>
            <person name="Durkin A.S."/>
            <person name="Brinkac L.M."/>
            <person name="Haft D.H."/>
            <person name="Selengut J.D."/>
            <person name="Sanka R."/>
            <person name="DePew J."/>
            <person name="Purushe J."/>
            <person name="Hartskeerl R.A."/>
            <person name="Ahmed A."/>
            <person name="van der Linden H."/>
            <person name="Goris M.G.A."/>
            <person name="Vinetz J.M."/>
            <person name="Sutton G.G."/>
            <person name="Nierman W.C."/>
            <person name="Fouts D.E."/>
        </authorList>
    </citation>
    <scope>NUCLEOTIDE SEQUENCE [LARGE SCALE GENOMIC DNA]</scope>
    <source>
        <strain evidence="3">5399</strain>
    </source>
</reference>
<keyword evidence="2" id="KW-1133">Transmembrane helix</keyword>